<feature type="transmembrane region" description="Helical" evidence="9">
    <location>
        <begin position="265"/>
        <end position="284"/>
    </location>
</feature>
<evidence type="ECO:0000256" key="4">
    <source>
        <dbReference type="ARBA" id="ARBA00022692"/>
    </source>
</evidence>
<evidence type="ECO:0000256" key="7">
    <source>
        <dbReference type="ARBA" id="ARBA00022989"/>
    </source>
</evidence>
<keyword evidence="4 9" id="KW-0812">Transmembrane</keyword>
<dbReference type="SMART" id="SM00382">
    <property type="entry name" value="AAA"/>
    <property type="match status" value="1"/>
</dbReference>
<feature type="transmembrane region" description="Helical" evidence="9">
    <location>
        <begin position="179"/>
        <end position="197"/>
    </location>
</feature>
<evidence type="ECO:0000313" key="12">
    <source>
        <dbReference type="EMBL" id="QCZ92920.1"/>
    </source>
</evidence>
<dbReference type="SUPFAM" id="SSF90123">
    <property type="entry name" value="ABC transporter transmembrane region"/>
    <property type="match status" value="1"/>
</dbReference>
<dbReference type="GO" id="GO:0140359">
    <property type="term" value="F:ABC-type transporter activity"/>
    <property type="evidence" value="ECO:0007669"/>
    <property type="project" value="InterPro"/>
</dbReference>
<keyword evidence="7 9" id="KW-1133">Transmembrane helix</keyword>
<protein>
    <submittedName>
        <fullName evidence="12">ABC transporter ATP-binding protein</fullName>
    </submittedName>
</protein>
<evidence type="ECO:0000256" key="6">
    <source>
        <dbReference type="ARBA" id="ARBA00022840"/>
    </source>
</evidence>
<dbReference type="Gene3D" id="1.20.1560.10">
    <property type="entry name" value="ABC transporter type 1, transmembrane domain"/>
    <property type="match status" value="1"/>
</dbReference>
<evidence type="ECO:0000256" key="9">
    <source>
        <dbReference type="SAM" id="Phobius"/>
    </source>
</evidence>
<dbReference type="PROSITE" id="PS50893">
    <property type="entry name" value="ABC_TRANSPORTER_2"/>
    <property type="match status" value="1"/>
</dbReference>
<keyword evidence="6 12" id="KW-0067">ATP-binding</keyword>
<dbReference type="Proteomes" id="UP000304912">
    <property type="component" value="Chromosome"/>
</dbReference>
<feature type="transmembrane region" description="Helical" evidence="9">
    <location>
        <begin position="20"/>
        <end position="44"/>
    </location>
</feature>
<gene>
    <name evidence="12" type="ORF">FBQ74_05195</name>
</gene>
<name>A0A5B7YBN1_9ALTE</name>
<comment type="subcellular location">
    <subcellularLocation>
        <location evidence="1">Cell membrane</location>
        <topology evidence="1">Multi-pass membrane protein</topology>
    </subcellularLocation>
</comment>
<sequence>MLPFNHIRELLDRDKKVKFLILQVCFVFSAALQMASIAFLAPYITLLSDPAYLETNKYFSMAYDYTGAESYLDFLLIYSVCVCSIIFISNAVASAVLWLSIKFTIDIGSGLQRKLYSAFMKNQYIFFLEKNSSHLITTISNQVPRMVYMVFQPFLQAVSQVVLTLFIVIGLIVVDPALALIAALIVTSVYIVIYFAIRRRAVESGKTVSEVARVKLKMLRESIKGIREIKLLGAEPWYEKEVDKTTRKGLSAQAFIRLSGELPRYIVETVVFSAIIVLGVYLITSGTPQTQIVTTLSFYAMAGYKLLPAAQTIYKAITSIKGNASVVDEVWASFTTAKERAKHITQKQDTSVTFDNFQKMHVNAVDYQYPNSDDNVIADLNMTLEVNKLVAFVGGSGAGKTTVANLVAGLITPSQGSIEIDGDKLTHGRLRAWQDKIGYVPQSVFIVDDTVTANICFGVPKAEIDQERVVEVAKKANLHEFIASLSDGYDTKVGEDGEILSGGQRQRLAIARALYKQPSVLILDEATSALDNITERRILSEINTLTDEMLVIMIAHRLSTVEKCDMIYLFEQGRIQHQGNYQQLLTQSDYFRELVEGNEETA</sequence>
<dbReference type="InterPro" id="IPR003439">
    <property type="entry name" value="ABC_transporter-like_ATP-bd"/>
</dbReference>
<dbReference type="AlphaFoldDB" id="A0A5B7YBN1"/>
<feature type="domain" description="ABC transporter" evidence="10">
    <location>
        <begin position="360"/>
        <end position="597"/>
    </location>
</feature>
<reference evidence="12 13" key="1">
    <citation type="submission" date="2019-04" db="EMBL/GenBank/DDBJ databases">
        <title>Salinimonas iocasae sp. nov., a halophilic bacterium isolated from the outer tube casing of tubeworms in Okinawa Trough.</title>
        <authorList>
            <person name="Zhang H."/>
            <person name="Wang H."/>
            <person name="Li C."/>
        </authorList>
    </citation>
    <scope>NUCLEOTIDE SEQUENCE [LARGE SCALE GENOMIC DNA]</scope>
    <source>
        <strain evidence="12 13">KX18D6</strain>
    </source>
</reference>
<dbReference type="GO" id="GO:0005886">
    <property type="term" value="C:plasma membrane"/>
    <property type="evidence" value="ECO:0007669"/>
    <property type="project" value="UniProtKB-SubCell"/>
</dbReference>
<proteinExistence type="predicted"/>
<keyword evidence="13" id="KW-1185">Reference proteome</keyword>
<dbReference type="KEGG" id="salk:FBQ74_05195"/>
<dbReference type="PROSITE" id="PS50929">
    <property type="entry name" value="ABC_TM1F"/>
    <property type="match status" value="1"/>
</dbReference>
<evidence type="ECO:0000256" key="3">
    <source>
        <dbReference type="ARBA" id="ARBA00022475"/>
    </source>
</evidence>
<evidence type="ECO:0000256" key="8">
    <source>
        <dbReference type="ARBA" id="ARBA00023136"/>
    </source>
</evidence>
<organism evidence="12 13">
    <name type="scientific">Salinimonas iocasae</name>
    <dbReference type="NCBI Taxonomy" id="2572577"/>
    <lineage>
        <taxon>Bacteria</taxon>
        <taxon>Pseudomonadati</taxon>
        <taxon>Pseudomonadota</taxon>
        <taxon>Gammaproteobacteria</taxon>
        <taxon>Alteromonadales</taxon>
        <taxon>Alteromonadaceae</taxon>
        <taxon>Alteromonas/Salinimonas group</taxon>
        <taxon>Salinimonas</taxon>
    </lineage>
</organism>
<dbReference type="InterPro" id="IPR027417">
    <property type="entry name" value="P-loop_NTPase"/>
</dbReference>
<feature type="transmembrane region" description="Helical" evidence="9">
    <location>
        <begin position="154"/>
        <end position="173"/>
    </location>
</feature>
<dbReference type="EMBL" id="CP039852">
    <property type="protein sequence ID" value="QCZ92920.1"/>
    <property type="molecule type" value="Genomic_DNA"/>
</dbReference>
<keyword evidence="2" id="KW-0813">Transport</keyword>
<dbReference type="PROSITE" id="PS00211">
    <property type="entry name" value="ABC_TRANSPORTER_1"/>
    <property type="match status" value="1"/>
</dbReference>
<keyword evidence="5" id="KW-0547">Nucleotide-binding</keyword>
<feature type="domain" description="ABC transmembrane type-1" evidence="11">
    <location>
        <begin position="24"/>
        <end position="301"/>
    </location>
</feature>
<dbReference type="InterPro" id="IPR039421">
    <property type="entry name" value="Type_1_exporter"/>
</dbReference>
<dbReference type="InterPro" id="IPR011527">
    <property type="entry name" value="ABC1_TM_dom"/>
</dbReference>
<dbReference type="InterPro" id="IPR036640">
    <property type="entry name" value="ABC1_TM_sf"/>
</dbReference>
<dbReference type="OrthoDB" id="9806127at2"/>
<accession>A0A5B7YBN1</accession>
<evidence type="ECO:0000259" key="11">
    <source>
        <dbReference type="PROSITE" id="PS50929"/>
    </source>
</evidence>
<dbReference type="SUPFAM" id="SSF52540">
    <property type="entry name" value="P-loop containing nucleoside triphosphate hydrolases"/>
    <property type="match status" value="1"/>
</dbReference>
<dbReference type="PANTHER" id="PTHR24221">
    <property type="entry name" value="ATP-BINDING CASSETTE SUB-FAMILY B"/>
    <property type="match status" value="1"/>
</dbReference>
<feature type="transmembrane region" description="Helical" evidence="9">
    <location>
        <begin position="75"/>
        <end position="99"/>
    </location>
</feature>
<dbReference type="Pfam" id="PF00664">
    <property type="entry name" value="ABC_membrane"/>
    <property type="match status" value="1"/>
</dbReference>
<dbReference type="PANTHER" id="PTHR24221:SF654">
    <property type="entry name" value="ATP-BINDING CASSETTE SUB-FAMILY B MEMBER 6"/>
    <property type="match status" value="1"/>
</dbReference>
<dbReference type="InterPro" id="IPR003593">
    <property type="entry name" value="AAA+_ATPase"/>
</dbReference>
<dbReference type="InterPro" id="IPR017871">
    <property type="entry name" value="ABC_transporter-like_CS"/>
</dbReference>
<keyword evidence="3" id="KW-1003">Cell membrane</keyword>
<dbReference type="GO" id="GO:0005524">
    <property type="term" value="F:ATP binding"/>
    <property type="evidence" value="ECO:0007669"/>
    <property type="project" value="UniProtKB-KW"/>
</dbReference>
<evidence type="ECO:0000259" key="10">
    <source>
        <dbReference type="PROSITE" id="PS50893"/>
    </source>
</evidence>
<dbReference type="FunFam" id="3.40.50.300:FF:000221">
    <property type="entry name" value="Multidrug ABC transporter ATP-binding protein"/>
    <property type="match status" value="1"/>
</dbReference>
<dbReference type="RefSeq" id="WP_139755669.1">
    <property type="nucleotide sequence ID" value="NZ_CP039852.1"/>
</dbReference>
<evidence type="ECO:0000313" key="13">
    <source>
        <dbReference type="Proteomes" id="UP000304912"/>
    </source>
</evidence>
<dbReference type="GO" id="GO:0016887">
    <property type="term" value="F:ATP hydrolysis activity"/>
    <property type="evidence" value="ECO:0007669"/>
    <property type="project" value="InterPro"/>
</dbReference>
<dbReference type="Gene3D" id="3.40.50.300">
    <property type="entry name" value="P-loop containing nucleotide triphosphate hydrolases"/>
    <property type="match status" value="1"/>
</dbReference>
<evidence type="ECO:0000256" key="2">
    <source>
        <dbReference type="ARBA" id="ARBA00022448"/>
    </source>
</evidence>
<evidence type="ECO:0000256" key="1">
    <source>
        <dbReference type="ARBA" id="ARBA00004651"/>
    </source>
</evidence>
<dbReference type="Pfam" id="PF00005">
    <property type="entry name" value="ABC_tran"/>
    <property type="match status" value="1"/>
</dbReference>
<keyword evidence="8 9" id="KW-0472">Membrane</keyword>
<evidence type="ECO:0000256" key="5">
    <source>
        <dbReference type="ARBA" id="ARBA00022741"/>
    </source>
</evidence>